<dbReference type="Proteomes" id="UP000504606">
    <property type="component" value="Unplaced"/>
</dbReference>
<organism evidence="3 4">
    <name type="scientific">Frankliniella occidentalis</name>
    <name type="common">Western flower thrips</name>
    <name type="synonym">Euthrips occidentalis</name>
    <dbReference type="NCBI Taxonomy" id="133901"/>
    <lineage>
        <taxon>Eukaryota</taxon>
        <taxon>Metazoa</taxon>
        <taxon>Ecdysozoa</taxon>
        <taxon>Arthropoda</taxon>
        <taxon>Hexapoda</taxon>
        <taxon>Insecta</taxon>
        <taxon>Pterygota</taxon>
        <taxon>Neoptera</taxon>
        <taxon>Paraneoptera</taxon>
        <taxon>Thysanoptera</taxon>
        <taxon>Terebrantia</taxon>
        <taxon>Thripoidea</taxon>
        <taxon>Thripidae</taxon>
        <taxon>Frankliniella</taxon>
    </lineage>
</organism>
<feature type="compositionally biased region" description="Basic and acidic residues" evidence="2">
    <location>
        <begin position="703"/>
        <end position="712"/>
    </location>
</feature>
<feature type="region of interest" description="Disordered" evidence="2">
    <location>
        <begin position="316"/>
        <end position="360"/>
    </location>
</feature>
<feature type="compositionally biased region" description="Polar residues" evidence="2">
    <location>
        <begin position="91"/>
        <end position="112"/>
    </location>
</feature>
<feature type="compositionally biased region" description="Basic residues" evidence="2">
    <location>
        <begin position="162"/>
        <end position="179"/>
    </location>
</feature>
<feature type="compositionally biased region" description="Basic and acidic residues" evidence="2">
    <location>
        <begin position="52"/>
        <end position="68"/>
    </location>
</feature>
<evidence type="ECO:0000313" key="5">
    <source>
        <dbReference type="RefSeq" id="XP_026294498.1"/>
    </source>
</evidence>
<dbReference type="GeneID" id="113218385"/>
<feature type="compositionally biased region" description="Polar residues" evidence="2">
    <location>
        <begin position="253"/>
        <end position="262"/>
    </location>
</feature>
<feature type="compositionally biased region" description="Low complexity" evidence="2">
    <location>
        <begin position="468"/>
        <end position="494"/>
    </location>
</feature>
<protein>
    <submittedName>
        <fullName evidence="4 5">Uncharacterized protein LOC113218385 isoform X1</fullName>
    </submittedName>
</protein>
<feature type="compositionally biased region" description="Acidic residues" evidence="2">
    <location>
        <begin position="450"/>
        <end position="459"/>
    </location>
</feature>
<feature type="region of interest" description="Disordered" evidence="2">
    <location>
        <begin position="411"/>
        <end position="499"/>
    </location>
</feature>
<dbReference type="RefSeq" id="XP_026294497.1">
    <property type="nucleotide sequence ID" value="XM_026438712.2"/>
</dbReference>
<evidence type="ECO:0000256" key="2">
    <source>
        <dbReference type="SAM" id="MobiDB-lite"/>
    </source>
</evidence>
<feature type="compositionally biased region" description="Polar residues" evidence="2">
    <location>
        <begin position="719"/>
        <end position="729"/>
    </location>
</feature>
<feature type="compositionally biased region" description="Low complexity" evidence="2">
    <location>
        <begin position="29"/>
        <end position="44"/>
    </location>
</feature>
<name>A0A6J1TNW0_FRAOC</name>
<keyword evidence="1" id="KW-0175">Coiled coil</keyword>
<feature type="region of interest" description="Disordered" evidence="2">
    <location>
        <begin position="1"/>
        <end position="205"/>
    </location>
</feature>
<keyword evidence="3" id="KW-1185">Reference proteome</keyword>
<dbReference type="OrthoDB" id="8197317at2759"/>
<evidence type="ECO:0000256" key="1">
    <source>
        <dbReference type="SAM" id="Coils"/>
    </source>
</evidence>
<feature type="compositionally biased region" description="Basic residues" evidence="2">
    <location>
        <begin position="190"/>
        <end position="201"/>
    </location>
</feature>
<feature type="region of interest" description="Disordered" evidence="2">
    <location>
        <begin position="246"/>
        <end position="290"/>
    </location>
</feature>
<feature type="compositionally biased region" description="Basic residues" evidence="2">
    <location>
        <begin position="116"/>
        <end position="129"/>
    </location>
</feature>
<evidence type="ECO:0000313" key="3">
    <source>
        <dbReference type="Proteomes" id="UP000504606"/>
    </source>
</evidence>
<feature type="region of interest" description="Disordered" evidence="2">
    <location>
        <begin position="1075"/>
        <end position="1101"/>
    </location>
</feature>
<feature type="region of interest" description="Disordered" evidence="2">
    <location>
        <begin position="693"/>
        <end position="735"/>
    </location>
</feature>
<feature type="region of interest" description="Disordered" evidence="2">
    <location>
        <begin position="1415"/>
        <end position="1442"/>
    </location>
</feature>
<evidence type="ECO:0000313" key="4">
    <source>
        <dbReference type="RefSeq" id="XP_026294497.1"/>
    </source>
</evidence>
<feature type="compositionally biased region" description="Polar residues" evidence="2">
    <location>
        <begin position="1075"/>
        <end position="1100"/>
    </location>
</feature>
<dbReference type="RefSeq" id="XP_026294498.1">
    <property type="nucleotide sequence ID" value="XM_026438713.2"/>
</dbReference>
<sequence length="1666" mass="183338">MSLPVVQVAEDDEGPEEGEIEDDEDDIILVEGSSPQHSSTTSASLDVYPAPSRKESYERDIRNFELRRARTTRLRRPSGGSKSPYIISPSLHGTDSYTRTKTKQCRSGLTQGKENRHVRHKSPVHRKGSHDRTLADFKDKSPTRDSSCSSIDSEERSSDRNSHHRPLRRHRHDRAKRRASSSPESSYIPAKRRSRQSHHSTKCPLIKVLHSVAKETRLIALESSENHSESSSLRQRLFNMGAMPALHDEMPSKNESVQSSGDVGNESRSSSVNSSKPEDSCKQLLSESTQTDEIIEEITPVIKPDPEVVTLTDSEDGAISARAHTPLDTTVPGCERPTEKSNAAFDINPDSLLRNNSDDNDDDIGHLRLLALQSKKQEQQEPTPPPDDGDVLELRLAALKTAFMKKFKTRKKLPVTSRTSKEDPLFPLEDIPLPFSPASPDEVITPVDMELAETDDEDETSLHSMSHYSPSDPIPDCYSPSDDPYPDCYSPSDPTGSPILERSLQELLPPPPPPDFDLYFPDPTYETPLQGISIDNNYAGCYMDHIPSTEMSAPPLPAYFRELLSGMSEDSSTLLPPHSTQLDQPGNVCLVDPFYQPHTLDQSEGSPTDMQKDMPILVCEEVSPLLLHSDPVVKHLEAEAPLVQESSSQAENLTAELLVANEEEKFESQSNCSGNTELKEIVPVLEEKEERVLNDLPASSCDKQSKPEKQLKTVESYEENSQTVPSYAEQSKETPLEEEEKMLRQRLLFNLANKRAKMMEAKQAKTVEAPPSKKNVLPDAVPNRSNLILLHPRKNVNPDKSVKKPANSASEPCRPLLVEAAQKKPLSLVEQSKPKSNLNLLDPSKLKSTPKLVEPLKPKSTQKLVVPIKSKPSQKLIEPTKLKPSHLLPEQSKAKPHHTGISSQMSEEKRFIIHLGEDSDSNEDYSEAEALGRKCAKNKEKWILHLKELEVNPSIKGLPISGAKVPLKSNLNTKQAVKERNPKKPFAENLADLENSVERFLKGVRNSHESRAGNLSSTSTSTPVAVKHLPVSQQEEYRRLKQQIAQLEKQREISTRQQKQTLVSVSKGTQVKVASSLNSSKQATVTPKVTALPSSKSSNVPLAASSAKTDLLKSDTHVKAKISKVPIISTSTVTQKQAVTAPAPLTSKIVKLNNINNLAQKSSTASVNGLSSKGAIDTNAKSDIKGCLPPSQLKPNNFVAAEVPRNKEGLFSLQSTLVTERSHVLKELSSLAKLLAQVDKSLEAQSHTATEVSSLIDQLCLAAGRWKAQNCTVASLVQKVAQRQRVLSTRHRSCVEASKTCAQLGNQLYGDSYRIPLDKADSMRLQLKQVHEKTQELATRRTTEQAKKHTLEKRAESCLIKLFSDSQNSLVDKGVVKTSGPSSVPSSPTKICKQGKLNAPTQSILVLSSKNKIESSKTEGTSMVSKSETPPAVSSEISPTTTNSLPQLNSAITSRAVSCRLALNKVRSAKSVLNCAGKKRLLEKKGKKSLKQLGFSSRVANQDLQFKGDSDMDISTDGEEPGKKSKEICGNTDVIDMSVSPDTSLSPPVTERESSEPYSFHEIDSDMKVVTALDETKTTSGESLSDKHIIPQVMAKHVPQNQIISSAQTASKNVLKNYISPLGGLSVFSGTKKETTKEGDLYAILCPYDLNGKCQDLECLYKHQHQ</sequence>
<gene>
    <name evidence="4 5" type="primary">LOC113218385</name>
</gene>
<feature type="coiled-coil region" evidence="1">
    <location>
        <begin position="1030"/>
        <end position="1057"/>
    </location>
</feature>
<feature type="region of interest" description="Disordered" evidence="2">
    <location>
        <begin position="1504"/>
        <end position="1558"/>
    </location>
</feature>
<dbReference type="KEGG" id="foc:113218385"/>
<reference evidence="4 5" key="1">
    <citation type="submission" date="2025-04" db="UniProtKB">
        <authorList>
            <consortium name="RefSeq"/>
        </authorList>
    </citation>
    <scope>IDENTIFICATION</scope>
    <source>
        <tissue evidence="4 5">Whole organism</tissue>
    </source>
</reference>
<proteinExistence type="predicted"/>
<feature type="compositionally biased region" description="Basic and acidic residues" evidence="2">
    <location>
        <begin position="130"/>
        <end position="143"/>
    </location>
</feature>
<feature type="compositionally biased region" description="Acidic residues" evidence="2">
    <location>
        <begin position="9"/>
        <end position="28"/>
    </location>
</feature>
<accession>A0A6J1TNW0</accession>
<feature type="compositionally biased region" description="Polar residues" evidence="2">
    <location>
        <begin position="1418"/>
        <end position="1428"/>
    </location>
</feature>